<name>A0A2A3JSA4_9RHOB</name>
<keyword evidence="3" id="KW-0489">Methyltransferase</keyword>
<dbReference type="InterPro" id="IPR029063">
    <property type="entry name" value="SAM-dependent_MTases_sf"/>
</dbReference>
<comment type="caution">
    <text evidence="3">The sequence shown here is derived from an EMBL/GenBank/DDBJ whole genome shotgun (WGS) entry which is preliminary data.</text>
</comment>
<feature type="compositionally biased region" description="Basic and acidic residues" evidence="1">
    <location>
        <begin position="30"/>
        <end position="49"/>
    </location>
</feature>
<feature type="domain" description="Methyltransferase type 11" evidence="2">
    <location>
        <begin position="60"/>
        <end position="105"/>
    </location>
</feature>
<accession>A0A2A3JSA4</accession>
<dbReference type="GO" id="GO:0032259">
    <property type="term" value="P:methylation"/>
    <property type="evidence" value="ECO:0007669"/>
    <property type="project" value="UniProtKB-KW"/>
</dbReference>
<dbReference type="Gene3D" id="3.40.50.150">
    <property type="entry name" value="Vaccinia Virus protein VP39"/>
    <property type="match status" value="1"/>
</dbReference>
<feature type="region of interest" description="Disordered" evidence="1">
    <location>
        <begin position="1"/>
        <end position="55"/>
    </location>
</feature>
<reference evidence="3" key="1">
    <citation type="submission" date="2017-09" db="EMBL/GenBank/DDBJ databases">
        <title>Yangia sp. SAOS 153D whole genome sequencing.</title>
        <authorList>
            <person name="Verma A."/>
            <person name="Krishnamurthi S."/>
        </authorList>
    </citation>
    <scope>NUCLEOTIDE SEQUENCE [LARGE SCALE GENOMIC DNA]</scope>
    <source>
        <strain evidence="3">SAOS 153D</strain>
    </source>
</reference>
<dbReference type="GO" id="GO:0008757">
    <property type="term" value="F:S-adenosylmethionine-dependent methyltransferase activity"/>
    <property type="evidence" value="ECO:0007669"/>
    <property type="project" value="InterPro"/>
</dbReference>
<dbReference type="AlphaFoldDB" id="A0A2A3JSA4"/>
<feature type="compositionally biased region" description="Basic residues" evidence="1">
    <location>
        <begin position="13"/>
        <end position="24"/>
    </location>
</feature>
<dbReference type="InterPro" id="IPR013216">
    <property type="entry name" value="Methyltransf_11"/>
</dbReference>
<evidence type="ECO:0000313" key="3">
    <source>
        <dbReference type="EMBL" id="PBD18061.1"/>
    </source>
</evidence>
<dbReference type="SUPFAM" id="SSF53335">
    <property type="entry name" value="S-adenosyl-L-methionine-dependent methyltransferases"/>
    <property type="match status" value="1"/>
</dbReference>
<organism evidence="3">
    <name type="scientific">Alloyangia mangrovi</name>
    <dbReference type="NCBI Taxonomy" id="1779329"/>
    <lineage>
        <taxon>Bacteria</taxon>
        <taxon>Pseudomonadati</taxon>
        <taxon>Pseudomonadota</taxon>
        <taxon>Alphaproteobacteria</taxon>
        <taxon>Rhodobacterales</taxon>
        <taxon>Roseobacteraceae</taxon>
        <taxon>Alloyangia</taxon>
    </lineage>
</organism>
<evidence type="ECO:0000259" key="2">
    <source>
        <dbReference type="Pfam" id="PF08241"/>
    </source>
</evidence>
<dbReference type="OrthoDB" id="9787738at2"/>
<dbReference type="Pfam" id="PF08241">
    <property type="entry name" value="Methyltransf_11"/>
    <property type="match status" value="1"/>
</dbReference>
<proteinExistence type="predicted"/>
<dbReference type="EMBL" id="NTHN01000283">
    <property type="protein sequence ID" value="PBD18061.1"/>
    <property type="molecule type" value="Genomic_DNA"/>
</dbReference>
<sequence length="233" mass="24893">MAGRGGGYPGRRPGARRGDRHRGRGPGGAETRRERERGGHQRGHADRSPRAGAACAVPARPAEALPFDDDAFDAVTCQFALMFFEDRVQALREMRRVCHPGGHVAVSVFDPWEDSPGYRDLIPLLGEVMGPEAAEALKAPFCLGAAGDLEALLKEAGLGAAQRIHKTGQVRHASLAGWLDTEIGGWTLADMATPEIMAALKTAAEDRLGRYRNSDGTVSFDAPAVFAIAEVRA</sequence>
<gene>
    <name evidence="3" type="ORF">CLG85_16730</name>
</gene>
<keyword evidence="3" id="KW-0808">Transferase</keyword>
<protein>
    <submittedName>
        <fullName evidence="3">Methyltransferase type 11</fullName>
    </submittedName>
</protein>
<evidence type="ECO:0000256" key="1">
    <source>
        <dbReference type="SAM" id="MobiDB-lite"/>
    </source>
</evidence>